<keyword evidence="1" id="KW-1133">Transmembrane helix</keyword>
<keyword evidence="3" id="KW-1185">Reference proteome</keyword>
<dbReference type="EMBL" id="JAOQKC010000009">
    <property type="protein sequence ID" value="MCU6696909.1"/>
    <property type="molecule type" value="Genomic_DNA"/>
</dbReference>
<organism evidence="2 3">
    <name type="scientific">Laedolimicola ammoniilytica</name>
    <dbReference type="NCBI Taxonomy" id="2981771"/>
    <lineage>
        <taxon>Bacteria</taxon>
        <taxon>Bacillati</taxon>
        <taxon>Bacillota</taxon>
        <taxon>Clostridia</taxon>
        <taxon>Lachnospirales</taxon>
        <taxon>Lachnospiraceae</taxon>
        <taxon>Laedolimicola</taxon>
    </lineage>
</organism>
<keyword evidence="1" id="KW-0472">Membrane</keyword>
<name>A0ABT2RX59_9FIRM</name>
<dbReference type="Proteomes" id="UP001652461">
    <property type="component" value="Unassembled WGS sequence"/>
</dbReference>
<dbReference type="RefSeq" id="WP_158363388.1">
    <property type="nucleotide sequence ID" value="NZ_JAOQKC010000009.1"/>
</dbReference>
<evidence type="ECO:0000313" key="3">
    <source>
        <dbReference type="Proteomes" id="UP001652461"/>
    </source>
</evidence>
<accession>A0ABT2RX59</accession>
<comment type="caution">
    <text evidence="2">The sequence shown here is derived from an EMBL/GenBank/DDBJ whole genome shotgun (WGS) entry which is preliminary data.</text>
</comment>
<proteinExistence type="predicted"/>
<protein>
    <submittedName>
        <fullName evidence="2">Uncharacterized protein</fullName>
    </submittedName>
</protein>
<gene>
    <name evidence="2" type="ORF">OCV63_08365</name>
</gene>
<reference evidence="2 3" key="1">
    <citation type="journal article" date="2021" name="ISME Commun">
        <title>Automated analysis of genomic sequences facilitates high-throughput and comprehensive description of bacteria.</title>
        <authorList>
            <person name="Hitch T.C.A."/>
        </authorList>
    </citation>
    <scope>NUCLEOTIDE SEQUENCE [LARGE SCALE GENOMIC DNA]</scope>
    <source>
        <strain evidence="2 3">Sanger_04</strain>
    </source>
</reference>
<sequence>MGNKTTKKKKHTQPGQTDRRIRGAILVLVILILCVAAYGISTLLPKGAGKKKEAEAKPEITSVIIGDTEGTIEKVEEDGEERYEICATLPIDFPFEKTTLNLELSDGAKVSDASNCILTDLGGRWVVNLTVEDACVVIEAGEQSRTYYFRLDVE</sequence>
<feature type="transmembrane region" description="Helical" evidence="1">
    <location>
        <begin position="21"/>
        <end position="40"/>
    </location>
</feature>
<evidence type="ECO:0000313" key="2">
    <source>
        <dbReference type="EMBL" id="MCU6696909.1"/>
    </source>
</evidence>
<evidence type="ECO:0000256" key="1">
    <source>
        <dbReference type="SAM" id="Phobius"/>
    </source>
</evidence>
<keyword evidence="1" id="KW-0812">Transmembrane</keyword>